<name>A0A3G6IYS2_9CORY</name>
<evidence type="ECO:0000313" key="12">
    <source>
        <dbReference type="Proteomes" id="UP000271587"/>
    </source>
</evidence>
<keyword evidence="5" id="KW-1003">Cell membrane</keyword>
<dbReference type="GO" id="GO:0005886">
    <property type="term" value="C:plasma membrane"/>
    <property type="evidence" value="ECO:0007669"/>
    <property type="project" value="UniProtKB-SubCell"/>
</dbReference>
<evidence type="ECO:0000256" key="1">
    <source>
        <dbReference type="ARBA" id="ARBA00004651"/>
    </source>
</evidence>
<dbReference type="PROSITE" id="PS00216">
    <property type="entry name" value="SUGAR_TRANSPORT_1"/>
    <property type="match status" value="1"/>
</dbReference>
<feature type="transmembrane region" description="Helical" evidence="9">
    <location>
        <begin position="59"/>
        <end position="82"/>
    </location>
</feature>
<feature type="transmembrane region" description="Helical" evidence="9">
    <location>
        <begin position="27"/>
        <end position="47"/>
    </location>
</feature>
<evidence type="ECO:0000256" key="2">
    <source>
        <dbReference type="ARBA" id="ARBA00006236"/>
    </source>
</evidence>
<dbReference type="Proteomes" id="UP000271587">
    <property type="component" value="Chromosome"/>
</dbReference>
<proteinExistence type="inferred from homology"/>
<evidence type="ECO:0000313" key="11">
    <source>
        <dbReference type="EMBL" id="AZA10633.1"/>
    </source>
</evidence>
<dbReference type="RefSeq" id="WP_245998852.1">
    <property type="nucleotide sequence ID" value="NZ_CP033897.1"/>
</dbReference>
<dbReference type="InterPro" id="IPR001958">
    <property type="entry name" value="Tet-R_TetA/multi-R_MdtG-like"/>
</dbReference>
<feature type="transmembrane region" description="Helical" evidence="9">
    <location>
        <begin position="260"/>
        <end position="281"/>
    </location>
</feature>
<keyword evidence="8 9" id="KW-0472">Membrane</keyword>
<feature type="transmembrane region" description="Helical" evidence="9">
    <location>
        <begin position="148"/>
        <end position="168"/>
    </location>
</feature>
<feature type="transmembrane region" description="Helical" evidence="9">
    <location>
        <begin position="287"/>
        <end position="308"/>
    </location>
</feature>
<dbReference type="EMBL" id="CP033897">
    <property type="protein sequence ID" value="AZA10633.1"/>
    <property type="molecule type" value="Genomic_DNA"/>
</dbReference>
<feature type="transmembrane region" description="Helical" evidence="9">
    <location>
        <begin position="226"/>
        <end position="248"/>
    </location>
</feature>
<dbReference type="PANTHER" id="PTHR43124:SF3">
    <property type="entry name" value="CHLORAMPHENICOL EFFLUX PUMP RV0191"/>
    <property type="match status" value="1"/>
</dbReference>
<keyword evidence="4" id="KW-0813">Transport</keyword>
<dbReference type="InterPro" id="IPR050189">
    <property type="entry name" value="MFS_Efflux_Transporters"/>
</dbReference>
<evidence type="ECO:0000256" key="8">
    <source>
        <dbReference type="ARBA" id="ARBA00023136"/>
    </source>
</evidence>
<dbReference type="GO" id="GO:1990961">
    <property type="term" value="P:xenobiotic detoxification by transmembrane export across the plasma membrane"/>
    <property type="evidence" value="ECO:0007669"/>
    <property type="project" value="InterPro"/>
</dbReference>
<evidence type="ECO:0000256" key="7">
    <source>
        <dbReference type="ARBA" id="ARBA00022989"/>
    </source>
</evidence>
<evidence type="ECO:0000256" key="6">
    <source>
        <dbReference type="ARBA" id="ARBA00022692"/>
    </source>
</evidence>
<gene>
    <name evidence="11" type="primary">bcr</name>
    <name evidence="11" type="ORF">CGERO_01495</name>
</gene>
<dbReference type="AlphaFoldDB" id="A0A3G6IYS2"/>
<dbReference type="InterPro" id="IPR004812">
    <property type="entry name" value="Efflux_drug-R_Bcr/CmlA"/>
</dbReference>
<comment type="similarity">
    <text evidence="3">Belongs to the major facilitator superfamily. TCR/Tet family.</text>
</comment>
<feature type="transmembrane region" description="Helical" evidence="9">
    <location>
        <begin position="117"/>
        <end position="136"/>
    </location>
</feature>
<keyword evidence="7 9" id="KW-1133">Transmembrane helix</keyword>
<feature type="transmembrane region" description="Helical" evidence="9">
    <location>
        <begin position="195"/>
        <end position="220"/>
    </location>
</feature>
<dbReference type="InterPro" id="IPR020846">
    <property type="entry name" value="MFS_dom"/>
</dbReference>
<comment type="similarity">
    <text evidence="2">Belongs to the major facilitator superfamily. Bcr/CmlA family.</text>
</comment>
<organism evidence="11 12">
    <name type="scientific">Corynebacterium gerontici</name>
    <dbReference type="NCBI Taxonomy" id="2079234"/>
    <lineage>
        <taxon>Bacteria</taxon>
        <taxon>Bacillati</taxon>
        <taxon>Actinomycetota</taxon>
        <taxon>Actinomycetes</taxon>
        <taxon>Mycobacteriales</taxon>
        <taxon>Corynebacteriaceae</taxon>
        <taxon>Corynebacterium</taxon>
    </lineage>
</organism>
<evidence type="ECO:0000256" key="5">
    <source>
        <dbReference type="ARBA" id="ARBA00022475"/>
    </source>
</evidence>
<sequence length="370" mass="38737">MASGPFAIDMYLPTLPALAREFMVSEASVQLTLTAFMVGMAVGQLVVGTISDSLGRKRLLLMGAALSLLACLACALAPQIWVLVLARLVHGLGSGACVVLARAIVPDLASGGVAAKAFTMMMVIQSVAPVAAPVLGGLLAEPIGWRGIFWVLAGFSALQLFVVGFVIPETRQHRSALRLGPVARNFVYVCKQRRFLAMLLAFSFGFGSMFSYISASSFVIQDIMGFSVRSYTLCFSINALGIMASGLLNNRLIDRVSQRALLLGGLGTLLLADVTLLIIVLTGLSPWAFFPVLFFGVAPIPLVMGNAFSLGTDLVRKHAGAASSLMGFVQFLVAGLATILVGVGGNMALSMSLSMAVMSAIALLASVRAA</sequence>
<keyword evidence="6 9" id="KW-0812">Transmembrane</keyword>
<feature type="transmembrane region" description="Helical" evidence="9">
    <location>
        <begin position="320"/>
        <end position="341"/>
    </location>
</feature>
<dbReference type="PROSITE" id="PS50850">
    <property type="entry name" value="MFS"/>
    <property type="match status" value="1"/>
</dbReference>
<dbReference type="Pfam" id="PF07690">
    <property type="entry name" value="MFS_1"/>
    <property type="match status" value="1"/>
</dbReference>
<keyword evidence="12" id="KW-1185">Reference proteome</keyword>
<dbReference type="Gene3D" id="1.20.1720.10">
    <property type="entry name" value="Multidrug resistance protein D"/>
    <property type="match status" value="1"/>
</dbReference>
<dbReference type="KEGG" id="cgk:CGERO_01495"/>
<dbReference type="CDD" id="cd17320">
    <property type="entry name" value="MFS_MdfA_MDR_like"/>
    <property type="match status" value="1"/>
</dbReference>
<dbReference type="InterPro" id="IPR036259">
    <property type="entry name" value="MFS_trans_sf"/>
</dbReference>
<dbReference type="InterPro" id="IPR011701">
    <property type="entry name" value="MFS"/>
</dbReference>
<evidence type="ECO:0000256" key="4">
    <source>
        <dbReference type="ARBA" id="ARBA00022448"/>
    </source>
</evidence>
<comment type="subcellular location">
    <subcellularLocation>
        <location evidence="1">Cell membrane</location>
        <topology evidence="1">Multi-pass membrane protein</topology>
    </subcellularLocation>
</comment>
<dbReference type="GO" id="GO:0042910">
    <property type="term" value="F:xenobiotic transmembrane transporter activity"/>
    <property type="evidence" value="ECO:0007669"/>
    <property type="project" value="InterPro"/>
</dbReference>
<dbReference type="NCBIfam" id="TIGR00710">
    <property type="entry name" value="efflux_Bcr_CflA"/>
    <property type="match status" value="1"/>
</dbReference>
<dbReference type="InterPro" id="IPR005829">
    <property type="entry name" value="Sugar_transporter_CS"/>
</dbReference>
<evidence type="ECO:0000256" key="9">
    <source>
        <dbReference type="SAM" id="Phobius"/>
    </source>
</evidence>
<reference evidence="11 12" key="1">
    <citation type="submission" date="2018-11" db="EMBL/GenBank/DDBJ databases">
        <authorList>
            <person name="Kleinhagauer T."/>
            <person name="Glaeser S.P."/>
            <person name="Spergser J."/>
            <person name="Ruckert C."/>
            <person name="Kaempfer P."/>
            <person name="Busse H.-J."/>
        </authorList>
    </citation>
    <scope>NUCLEOTIDE SEQUENCE [LARGE SCALE GENOMIC DNA]</scope>
    <source>
        <strain evidence="11 12">W8</strain>
    </source>
</reference>
<feature type="transmembrane region" description="Helical" evidence="9">
    <location>
        <begin position="347"/>
        <end position="367"/>
    </location>
</feature>
<dbReference type="SUPFAM" id="SSF103473">
    <property type="entry name" value="MFS general substrate transporter"/>
    <property type="match status" value="1"/>
</dbReference>
<feature type="transmembrane region" description="Helical" evidence="9">
    <location>
        <begin position="88"/>
        <end position="105"/>
    </location>
</feature>
<dbReference type="PRINTS" id="PR01035">
    <property type="entry name" value="TCRTETA"/>
</dbReference>
<accession>A0A3G6IYS2</accession>
<protein>
    <submittedName>
        <fullName evidence="11">Bicyclomycin resistance protein</fullName>
    </submittedName>
</protein>
<evidence type="ECO:0000259" key="10">
    <source>
        <dbReference type="PROSITE" id="PS50850"/>
    </source>
</evidence>
<dbReference type="PANTHER" id="PTHR43124">
    <property type="entry name" value="PURINE EFFLUX PUMP PBUE"/>
    <property type="match status" value="1"/>
</dbReference>
<feature type="domain" description="Major facilitator superfamily (MFS) profile" evidence="10">
    <location>
        <begin position="1"/>
        <end position="370"/>
    </location>
</feature>
<evidence type="ECO:0000256" key="3">
    <source>
        <dbReference type="ARBA" id="ARBA00007520"/>
    </source>
</evidence>